<dbReference type="CDD" id="cd07385">
    <property type="entry name" value="MPP_YkuE_C"/>
    <property type="match status" value="1"/>
</dbReference>
<keyword evidence="1" id="KW-0479">Metal-binding</keyword>
<feature type="transmembrane region" description="Helical" evidence="3">
    <location>
        <begin position="5"/>
        <end position="23"/>
    </location>
</feature>
<dbReference type="InterPro" id="IPR004843">
    <property type="entry name" value="Calcineurin-like_PHP"/>
</dbReference>
<dbReference type="PANTHER" id="PTHR31302:SF31">
    <property type="entry name" value="PHOSPHODIESTERASE YAEI"/>
    <property type="match status" value="1"/>
</dbReference>
<dbReference type="PANTHER" id="PTHR31302">
    <property type="entry name" value="TRANSMEMBRANE PROTEIN WITH METALLOPHOSPHOESTERASE DOMAIN-RELATED"/>
    <property type="match status" value="1"/>
</dbReference>
<feature type="transmembrane region" description="Helical" evidence="3">
    <location>
        <begin position="43"/>
        <end position="62"/>
    </location>
</feature>
<dbReference type="Gene3D" id="3.60.21.10">
    <property type="match status" value="1"/>
</dbReference>
<evidence type="ECO:0000256" key="2">
    <source>
        <dbReference type="ARBA" id="ARBA00022801"/>
    </source>
</evidence>
<protein>
    <submittedName>
        <fullName evidence="5">Metallophosphoesterase</fullName>
    </submittedName>
</protein>
<dbReference type="Proteomes" id="UP001403385">
    <property type="component" value="Unassembled WGS sequence"/>
</dbReference>
<gene>
    <name evidence="5" type="ORF">AAG747_06460</name>
</gene>
<feature type="transmembrane region" description="Helical" evidence="3">
    <location>
        <begin position="74"/>
        <end position="95"/>
    </location>
</feature>
<sequence length="417" mass="46946">MERRLFYVLLFLMVLLLIDYYAFQAVRLVIQDFSTVFRNIITWSYWSVSALVLAGACLFFFLDAEFLGRNTRSYFMTGVLINLLPKLLIVIFLLLDDAVRLGKWVYAQLAPSNGAIGEGDAITRSEFLAKTGLVVGAVPAVGMVYGIVSGAHDYRIRKVKVPLANLPSAFHGFKIAQISDVHSGSFYNKTAVKGGVELLMKQKPDAVFFTGDLVNNRASEMKDYQDIFSKISAPLGVYSVLGNHDYGDYVSWASPEAQKQNLENLKKTHGRMGWNLLMNEHRFLEVDGEKIALLGIENWGAKGRFPKYGKLAQAYKGTEEAPVKLLLSHDPSHWDAQVRPEYSDIDIMFAGHTHGMQFGVEIPGLKWSPVQYMYEQWGGLYQKENQYLYVNRGYGYLGFPGRVGMLPEITIMELVKA</sequence>
<dbReference type="InterPro" id="IPR051158">
    <property type="entry name" value="Metallophosphoesterase_sf"/>
</dbReference>
<evidence type="ECO:0000256" key="1">
    <source>
        <dbReference type="ARBA" id="ARBA00022723"/>
    </source>
</evidence>
<keyword evidence="3" id="KW-0472">Membrane</keyword>
<feature type="domain" description="Calcineurin-like phosphoesterase" evidence="4">
    <location>
        <begin position="173"/>
        <end position="355"/>
    </location>
</feature>
<dbReference type="RefSeq" id="WP_346820328.1">
    <property type="nucleotide sequence ID" value="NZ_JBDKWZ010000003.1"/>
</dbReference>
<organism evidence="5 6">
    <name type="scientific">Rapidithrix thailandica</name>
    <dbReference type="NCBI Taxonomy" id="413964"/>
    <lineage>
        <taxon>Bacteria</taxon>
        <taxon>Pseudomonadati</taxon>
        <taxon>Bacteroidota</taxon>
        <taxon>Cytophagia</taxon>
        <taxon>Cytophagales</taxon>
        <taxon>Flammeovirgaceae</taxon>
        <taxon>Rapidithrix</taxon>
    </lineage>
</organism>
<feature type="transmembrane region" description="Helical" evidence="3">
    <location>
        <begin position="127"/>
        <end position="148"/>
    </location>
</feature>
<accession>A0AAW9RWV1</accession>
<keyword evidence="6" id="KW-1185">Reference proteome</keyword>
<dbReference type="AlphaFoldDB" id="A0AAW9RWV1"/>
<keyword evidence="3" id="KW-0812">Transmembrane</keyword>
<keyword evidence="2" id="KW-0378">Hydrolase</keyword>
<keyword evidence="3" id="KW-1133">Transmembrane helix</keyword>
<evidence type="ECO:0000259" key="4">
    <source>
        <dbReference type="Pfam" id="PF00149"/>
    </source>
</evidence>
<evidence type="ECO:0000313" key="6">
    <source>
        <dbReference type="Proteomes" id="UP001403385"/>
    </source>
</evidence>
<dbReference type="Pfam" id="PF00149">
    <property type="entry name" value="Metallophos"/>
    <property type="match status" value="1"/>
</dbReference>
<comment type="caution">
    <text evidence="5">The sequence shown here is derived from an EMBL/GenBank/DDBJ whole genome shotgun (WGS) entry which is preliminary data.</text>
</comment>
<evidence type="ECO:0000256" key="3">
    <source>
        <dbReference type="SAM" id="Phobius"/>
    </source>
</evidence>
<dbReference type="GO" id="GO:0016020">
    <property type="term" value="C:membrane"/>
    <property type="evidence" value="ECO:0007669"/>
    <property type="project" value="GOC"/>
</dbReference>
<dbReference type="GO" id="GO:0046872">
    <property type="term" value="F:metal ion binding"/>
    <property type="evidence" value="ECO:0007669"/>
    <property type="project" value="UniProtKB-KW"/>
</dbReference>
<dbReference type="GO" id="GO:0009245">
    <property type="term" value="P:lipid A biosynthetic process"/>
    <property type="evidence" value="ECO:0007669"/>
    <property type="project" value="TreeGrafter"/>
</dbReference>
<proteinExistence type="predicted"/>
<dbReference type="SUPFAM" id="SSF56300">
    <property type="entry name" value="Metallo-dependent phosphatases"/>
    <property type="match status" value="1"/>
</dbReference>
<name>A0AAW9RWV1_9BACT</name>
<dbReference type="InterPro" id="IPR029052">
    <property type="entry name" value="Metallo-depent_PP-like"/>
</dbReference>
<reference evidence="5 6" key="1">
    <citation type="submission" date="2024-04" db="EMBL/GenBank/DDBJ databases">
        <title>Novel genus in family Flammeovirgaceae.</title>
        <authorList>
            <person name="Nguyen T.H."/>
            <person name="Vuong T.Q."/>
            <person name="Le H."/>
            <person name="Kim S.-G."/>
        </authorList>
    </citation>
    <scope>NUCLEOTIDE SEQUENCE [LARGE SCALE GENOMIC DNA]</scope>
    <source>
        <strain evidence="5 6">JCM 23209</strain>
    </source>
</reference>
<dbReference type="GO" id="GO:0008758">
    <property type="term" value="F:UDP-2,3-diacylglucosamine hydrolase activity"/>
    <property type="evidence" value="ECO:0007669"/>
    <property type="project" value="TreeGrafter"/>
</dbReference>
<evidence type="ECO:0000313" key="5">
    <source>
        <dbReference type="EMBL" id="MEN7547540.1"/>
    </source>
</evidence>
<dbReference type="EMBL" id="JBDKWZ010000003">
    <property type="protein sequence ID" value="MEN7547540.1"/>
    <property type="molecule type" value="Genomic_DNA"/>
</dbReference>